<comment type="cofactor">
    <cofactor evidence="1">
        <name>Zn(2+)</name>
        <dbReference type="ChEBI" id="CHEBI:29105"/>
    </cofactor>
</comment>
<dbReference type="PANTHER" id="PTHR42978:SF7">
    <property type="entry name" value="METALLO-HYDROLASE RV2300C-RELATED"/>
    <property type="match status" value="1"/>
</dbReference>
<proteinExistence type="inferred from homology"/>
<dbReference type="GO" id="GO:0046872">
    <property type="term" value="F:metal ion binding"/>
    <property type="evidence" value="ECO:0007669"/>
    <property type="project" value="UniProtKB-KW"/>
</dbReference>
<keyword evidence="7" id="KW-0732">Signal</keyword>
<dbReference type="SMART" id="SM00849">
    <property type="entry name" value="Lactamase_B"/>
    <property type="match status" value="1"/>
</dbReference>
<feature type="signal peptide" evidence="7">
    <location>
        <begin position="1"/>
        <end position="20"/>
    </location>
</feature>
<dbReference type="Gene3D" id="3.60.15.10">
    <property type="entry name" value="Ribonuclease Z/Hydroxyacylglutathione hydrolase-like"/>
    <property type="match status" value="1"/>
</dbReference>
<evidence type="ECO:0000256" key="6">
    <source>
        <dbReference type="SAM" id="MobiDB-lite"/>
    </source>
</evidence>
<reference evidence="10" key="1">
    <citation type="journal article" date="2019" name="Int. J. Syst. Evol. Microbiol.">
        <title>The Global Catalogue of Microorganisms (GCM) 10K type strain sequencing project: providing services to taxonomists for standard genome sequencing and annotation.</title>
        <authorList>
            <consortium name="The Broad Institute Genomics Platform"/>
            <consortium name="The Broad Institute Genome Sequencing Center for Infectious Disease"/>
            <person name="Wu L."/>
            <person name="Ma J."/>
        </authorList>
    </citation>
    <scope>NUCLEOTIDE SEQUENCE [LARGE SCALE GENOMIC DNA]</scope>
    <source>
        <strain evidence="10">JCM 31047</strain>
    </source>
</reference>
<dbReference type="CDD" id="cd07729">
    <property type="entry name" value="AHL_lactonase_MBL-fold"/>
    <property type="match status" value="1"/>
</dbReference>
<dbReference type="SUPFAM" id="SSF56281">
    <property type="entry name" value="Metallo-hydrolase/oxidoreductase"/>
    <property type="match status" value="1"/>
</dbReference>
<gene>
    <name evidence="9" type="ORF">GCM10008956_20640</name>
</gene>
<accession>A0A8H9GPZ1</accession>
<comment type="similarity">
    <text evidence="2">Belongs to the metallo-beta-lactamase superfamily.</text>
</comment>
<evidence type="ECO:0000256" key="7">
    <source>
        <dbReference type="SAM" id="SignalP"/>
    </source>
</evidence>
<dbReference type="Pfam" id="PF00753">
    <property type="entry name" value="Lactamase_B"/>
    <property type="match status" value="1"/>
</dbReference>
<dbReference type="EMBL" id="BMQG01000006">
    <property type="protein sequence ID" value="GGM44292.1"/>
    <property type="molecule type" value="Genomic_DNA"/>
</dbReference>
<feature type="chain" id="PRO_5034850465" description="Metallo-beta-lactamase domain-containing protein" evidence="7">
    <location>
        <begin position="21"/>
        <end position="274"/>
    </location>
</feature>
<comment type="caution">
    <text evidence="9">The sequence shown here is derived from an EMBL/GenBank/DDBJ whole genome shotgun (WGS) entry which is preliminary data.</text>
</comment>
<evidence type="ECO:0000256" key="3">
    <source>
        <dbReference type="ARBA" id="ARBA00022723"/>
    </source>
</evidence>
<evidence type="ECO:0000256" key="2">
    <source>
        <dbReference type="ARBA" id="ARBA00007749"/>
    </source>
</evidence>
<keyword evidence="4" id="KW-0378">Hydrolase</keyword>
<evidence type="ECO:0000313" key="10">
    <source>
        <dbReference type="Proteomes" id="UP000600547"/>
    </source>
</evidence>
<feature type="domain" description="Metallo-beta-lactamase" evidence="8">
    <location>
        <begin position="58"/>
        <end position="258"/>
    </location>
</feature>
<keyword evidence="10" id="KW-1185">Reference proteome</keyword>
<evidence type="ECO:0000259" key="8">
    <source>
        <dbReference type="SMART" id="SM00849"/>
    </source>
</evidence>
<evidence type="ECO:0000256" key="5">
    <source>
        <dbReference type="ARBA" id="ARBA00022833"/>
    </source>
</evidence>
<evidence type="ECO:0000313" key="9">
    <source>
        <dbReference type="EMBL" id="GGM44292.1"/>
    </source>
</evidence>
<keyword evidence="5" id="KW-0862">Zinc</keyword>
<evidence type="ECO:0000256" key="4">
    <source>
        <dbReference type="ARBA" id="ARBA00022801"/>
    </source>
</evidence>
<dbReference type="InterPro" id="IPR051013">
    <property type="entry name" value="MBL_superfamily_lactonases"/>
</dbReference>
<dbReference type="InterPro" id="IPR001279">
    <property type="entry name" value="Metallo-B-lactamas"/>
</dbReference>
<protein>
    <recommendedName>
        <fullName evidence="8">Metallo-beta-lactamase domain-containing protein</fullName>
    </recommendedName>
</protein>
<name>A0A8H9GPZ1_9DEIO</name>
<dbReference type="InterPro" id="IPR036866">
    <property type="entry name" value="RibonucZ/Hydroxyglut_hydro"/>
</dbReference>
<organism evidence="9 10">
    <name type="scientific">Deinococcus arenae</name>
    <dbReference type="NCBI Taxonomy" id="1452751"/>
    <lineage>
        <taxon>Bacteria</taxon>
        <taxon>Thermotogati</taxon>
        <taxon>Deinococcota</taxon>
        <taxon>Deinococci</taxon>
        <taxon>Deinococcales</taxon>
        <taxon>Deinococcaceae</taxon>
        <taxon>Deinococcus</taxon>
    </lineage>
</organism>
<feature type="region of interest" description="Disordered" evidence="6">
    <location>
        <begin position="21"/>
        <end position="40"/>
    </location>
</feature>
<dbReference type="PANTHER" id="PTHR42978">
    <property type="entry name" value="QUORUM-QUENCHING LACTONASE YTNP-RELATED-RELATED"/>
    <property type="match status" value="1"/>
</dbReference>
<dbReference type="RefSeq" id="WP_229781176.1">
    <property type="nucleotide sequence ID" value="NZ_BMQG01000006.1"/>
</dbReference>
<dbReference type="AlphaFoldDB" id="A0A8H9GPZ1"/>
<keyword evidence="3" id="KW-0479">Metal-binding</keyword>
<evidence type="ECO:0000256" key="1">
    <source>
        <dbReference type="ARBA" id="ARBA00001947"/>
    </source>
</evidence>
<dbReference type="GO" id="GO:0016787">
    <property type="term" value="F:hydrolase activity"/>
    <property type="evidence" value="ECO:0007669"/>
    <property type="project" value="UniProtKB-KW"/>
</dbReference>
<dbReference type="Proteomes" id="UP000600547">
    <property type="component" value="Unassembled WGS sequence"/>
</dbReference>
<sequence length="274" mass="29736">MTRVLPAALLALSALLPACAPTRTGPLPDPATYRPGPGDTVTLPDLGPVGRWMITKTLEPATWLGERTGGRTLREPINVLILDRAAATPEDAADFRNGRDVVRQLARIGLTPADIDTVISTHYDIDHAGRHAAFPHARYVVQRAHHEDAATNPRFAPLRDQWDQPAERLHLVDGDTTLLPGLDLIETGGHVPGHQSVLVRLPQTGPVLLTVDAAPFAAGFTPDPPQGSLPDGDRARPSLHKLLDLAAREQVRLVIFGHDQTQWATLKQLPDHYS</sequence>